<dbReference type="InterPro" id="IPR015940">
    <property type="entry name" value="UBA"/>
</dbReference>
<feature type="region of interest" description="Disordered" evidence="1">
    <location>
        <begin position="43"/>
        <end position="278"/>
    </location>
</feature>
<comment type="caution">
    <text evidence="3">The sequence shown here is derived from an EMBL/GenBank/DDBJ whole genome shotgun (WGS) entry which is preliminary data.</text>
</comment>
<feature type="compositionally biased region" description="Basic and acidic residues" evidence="1">
    <location>
        <begin position="203"/>
        <end position="231"/>
    </location>
</feature>
<accession>A0A1Q9DKD9</accession>
<keyword evidence="4" id="KW-1185">Reference proteome</keyword>
<dbReference type="PROSITE" id="PS50030">
    <property type="entry name" value="UBA"/>
    <property type="match status" value="1"/>
</dbReference>
<evidence type="ECO:0000259" key="2">
    <source>
        <dbReference type="PROSITE" id="PS50030"/>
    </source>
</evidence>
<dbReference type="OrthoDB" id="446089at2759"/>
<evidence type="ECO:0000313" key="4">
    <source>
        <dbReference type="Proteomes" id="UP000186817"/>
    </source>
</evidence>
<evidence type="ECO:0000313" key="3">
    <source>
        <dbReference type="EMBL" id="OLP95623.1"/>
    </source>
</evidence>
<feature type="compositionally biased region" description="Basic and acidic residues" evidence="1">
    <location>
        <begin position="106"/>
        <end position="156"/>
    </location>
</feature>
<dbReference type="InterPro" id="IPR009060">
    <property type="entry name" value="UBA-like_sf"/>
</dbReference>
<feature type="compositionally biased region" description="Low complexity" evidence="1">
    <location>
        <begin position="73"/>
        <end position="86"/>
    </location>
</feature>
<feature type="domain" description="UBA" evidence="2">
    <location>
        <begin position="5"/>
        <end position="46"/>
    </location>
</feature>
<evidence type="ECO:0000256" key="1">
    <source>
        <dbReference type="SAM" id="MobiDB-lite"/>
    </source>
</evidence>
<proteinExistence type="predicted"/>
<protein>
    <recommendedName>
        <fullName evidence="2">UBA domain-containing protein</fullName>
    </recommendedName>
</protein>
<dbReference type="EMBL" id="LSRX01000496">
    <property type="protein sequence ID" value="OLP95623.1"/>
    <property type="molecule type" value="Genomic_DNA"/>
</dbReference>
<gene>
    <name evidence="3" type="ORF">AK812_SmicGene22238</name>
</gene>
<name>A0A1Q9DKD9_SYMMI</name>
<dbReference type="AlphaFoldDB" id="A0A1Q9DKD9"/>
<feature type="compositionally biased region" description="Polar residues" evidence="1">
    <location>
        <begin position="233"/>
        <end position="245"/>
    </location>
</feature>
<organism evidence="3 4">
    <name type="scientific">Symbiodinium microadriaticum</name>
    <name type="common">Dinoflagellate</name>
    <name type="synonym">Zooxanthella microadriatica</name>
    <dbReference type="NCBI Taxonomy" id="2951"/>
    <lineage>
        <taxon>Eukaryota</taxon>
        <taxon>Sar</taxon>
        <taxon>Alveolata</taxon>
        <taxon>Dinophyceae</taxon>
        <taxon>Suessiales</taxon>
        <taxon>Symbiodiniaceae</taxon>
        <taxon>Symbiodinium</taxon>
    </lineage>
</organism>
<reference evidence="3 4" key="1">
    <citation type="submission" date="2016-02" db="EMBL/GenBank/DDBJ databases">
        <title>Genome analysis of coral dinoflagellate symbionts highlights evolutionary adaptations to a symbiotic lifestyle.</title>
        <authorList>
            <person name="Aranda M."/>
            <person name="Li Y."/>
            <person name="Liew Y.J."/>
            <person name="Baumgarten S."/>
            <person name="Simakov O."/>
            <person name="Wilson M."/>
            <person name="Piel J."/>
            <person name="Ashoor H."/>
            <person name="Bougouffa S."/>
            <person name="Bajic V.B."/>
            <person name="Ryu T."/>
            <person name="Ravasi T."/>
            <person name="Bayer T."/>
            <person name="Micklem G."/>
            <person name="Kim H."/>
            <person name="Bhak J."/>
            <person name="Lajeunesse T.C."/>
            <person name="Voolstra C.R."/>
        </authorList>
    </citation>
    <scope>NUCLEOTIDE SEQUENCE [LARGE SCALE GENOMIC DNA]</scope>
    <source>
        <strain evidence="3 4">CCMP2467</strain>
    </source>
</reference>
<sequence>MPGKVKDESKKVEKLVKLGFEMGSVLEALASCNGDTKQAAVLLLQKEKERKKAPKKQGSGKAAPSTEPPTPSPSTKASAPTPSPSEGEAKETPTSTSAPKTRKTEKKPDERNNSDDKEKKEPKEKKGREPKEKKDLEKKQAREEKKEHQEKNEPLAKKPRVNLQEPPSTPPPQSQAASPVSSEKLPEKIELRNLNPRSMAKFFDSDTYKKEEQEHRPEAHKISEMDRRDTLRSLASHTAETSPTSIELGKGYTESAGDTSPATSSPPPPVAASQSAKPGYASIRKETFGVLKEWLLNDGKLGSIRVEEFVKISETMETDQYVTMTVLQMEKEFGQKGAPHPQAPTIKKARMYKVLRALVDERFKSFDEKIMEKVRELAAAKHCKDLVGMYYARSLSSIYEYDLEIFQSIFLGHDADSNLREYWAQNSKSNWFKNHPMLSKLTAAELMYVIPLEVHGDDAELHKRRSFSISTVSSALTTGSTWDHKLLLSCFDNSAAGESTSSEIDCWICWGLVCASAGKYLDHDWHGRKFDETYMPQLAKKAGRSIAGDFRFVFAGHKGFVGADFEEWHESMAWYKPGNRAPTFSLKSLKSVASNRTYPLEHLVYDQIQVSSPIRTATYADEDLATGLS</sequence>
<dbReference type="Gene3D" id="1.10.8.10">
    <property type="entry name" value="DNA helicase RuvA subunit, C-terminal domain"/>
    <property type="match status" value="1"/>
</dbReference>
<dbReference type="Proteomes" id="UP000186817">
    <property type="component" value="Unassembled WGS sequence"/>
</dbReference>
<dbReference type="SUPFAM" id="SSF46934">
    <property type="entry name" value="UBA-like"/>
    <property type="match status" value="1"/>
</dbReference>